<dbReference type="GO" id="GO:0016020">
    <property type="term" value="C:membrane"/>
    <property type="evidence" value="ECO:0007669"/>
    <property type="project" value="GOC"/>
</dbReference>
<dbReference type="GO" id="GO:0000030">
    <property type="term" value="F:mannosyltransferase activity"/>
    <property type="evidence" value="ECO:0007669"/>
    <property type="project" value="TreeGrafter"/>
</dbReference>
<proteinExistence type="predicted"/>
<keyword evidence="1" id="KW-0808">Transferase</keyword>
<dbReference type="PANTHER" id="PTHR32385">
    <property type="entry name" value="MANNOSYL PHOSPHORYLINOSITOL CERAMIDE SYNTHASE"/>
    <property type="match status" value="1"/>
</dbReference>
<dbReference type="Proteomes" id="UP000215902">
    <property type="component" value="Unassembled WGS sequence"/>
</dbReference>
<dbReference type="Gene3D" id="3.90.550.20">
    <property type="match status" value="1"/>
</dbReference>
<dbReference type="InterPro" id="IPR051706">
    <property type="entry name" value="Glycosyltransferase_domain"/>
</dbReference>
<gene>
    <name evidence="2" type="ORF">BOX15_Mlig002089g2</name>
</gene>
<organism evidence="2 3">
    <name type="scientific">Macrostomum lignano</name>
    <dbReference type="NCBI Taxonomy" id="282301"/>
    <lineage>
        <taxon>Eukaryota</taxon>
        <taxon>Metazoa</taxon>
        <taxon>Spiralia</taxon>
        <taxon>Lophotrochozoa</taxon>
        <taxon>Platyhelminthes</taxon>
        <taxon>Rhabditophora</taxon>
        <taxon>Macrostomorpha</taxon>
        <taxon>Macrostomida</taxon>
        <taxon>Macrostomidae</taxon>
        <taxon>Macrostomum</taxon>
    </lineage>
</organism>
<protein>
    <submittedName>
        <fullName evidence="2">Uncharacterized protein</fullName>
    </submittedName>
</protein>
<evidence type="ECO:0000313" key="3">
    <source>
        <dbReference type="Proteomes" id="UP000215902"/>
    </source>
</evidence>
<dbReference type="InterPro" id="IPR007577">
    <property type="entry name" value="GlycoTrfase_DXD_sugar-bd_CS"/>
</dbReference>
<sequence length="380" mass="43973">MPSQKLQFPCCCLSTAANKWKSFLLILVASVLLCLLSANWTSQSIFSYKWQCGELPYRFPDSIPPLVHWTSKDGRVPAKLIPIVRSWRRLLDVRLNDSSSADRNSSNADEFPTDRWHFMHWDDKQISELISKHYPYLVQSYRKLVNGLERSDIGRLVVLHHVGGLYIDTDVELHRDPTPLLRPSQLQGAGLTPNFDCESAVWSQEPTEHAVFTFNLPALISNAVMMSRAKHSFLNFVLKNWPAWFNQNWAKKVFRSHLDAFRVTGPRMLHTFYEKYTALKKSDRPADWCGNMLAEADAFQPIWDVAWIPDRLKSLCKKAEKLSPLQRRHCKRLNGTKFSTKQIPNRSFTVHRFMHLSYRGRLRMATSPISSILPIFGCRL</sequence>
<dbReference type="OrthoDB" id="6061538at2759"/>
<name>A0A267H2H8_9PLAT</name>
<dbReference type="AlphaFoldDB" id="A0A267H2H8"/>
<dbReference type="PANTHER" id="PTHR32385:SF15">
    <property type="entry name" value="INOSITOL PHOSPHOCERAMIDE MANNOSYLTRANSFERASE 1"/>
    <property type="match status" value="1"/>
</dbReference>
<keyword evidence="3" id="KW-1185">Reference proteome</keyword>
<comment type="caution">
    <text evidence="2">The sequence shown here is derived from an EMBL/GenBank/DDBJ whole genome shotgun (WGS) entry which is preliminary data.</text>
</comment>
<dbReference type="SUPFAM" id="SSF53448">
    <property type="entry name" value="Nucleotide-diphospho-sugar transferases"/>
    <property type="match status" value="1"/>
</dbReference>
<dbReference type="InterPro" id="IPR029044">
    <property type="entry name" value="Nucleotide-diphossugar_trans"/>
</dbReference>
<dbReference type="Pfam" id="PF04488">
    <property type="entry name" value="Gly_transf_sug"/>
    <property type="match status" value="1"/>
</dbReference>
<evidence type="ECO:0000256" key="1">
    <source>
        <dbReference type="ARBA" id="ARBA00022679"/>
    </source>
</evidence>
<accession>A0A267H2H8</accession>
<reference evidence="2 3" key="1">
    <citation type="submission" date="2017-06" db="EMBL/GenBank/DDBJ databases">
        <title>A platform for efficient transgenesis in Macrostomum lignano, a flatworm model organism for stem cell research.</title>
        <authorList>
            <person name="Berezikov E."/>
        </authorList>
    </citation>
    <scope>NUCLEOTIDE SEQUENCE [LARGE SCALE GENOMIC DNA]</scope>
    <source>
        <strain evidence="2">DV1</strain>
        <tissue evidence="2">Whole organism</tissue>
    </source>
</reference>
<dbReference type="GO" id="GO:0051999">
    <property type="term" value="P:mannosyl-inositol phosphorylceramide biosynthetic process"/>
    <property type="evidence" value="ECO:0007669"/>
    <property type="project" value="TreeGrafter"/>
</dbReference>
<evidence type="ECO:0000313" key="2">
    <source>
        <dbReference type="EMBL" id="PAA92476.1"/>
    </source>
</evidence>
<dbReference type="EMBL" id="NIVC01000051">
    <property type="protein sequence ID" value="PAA92476.1"/>
    <property type="molecule type" value="Genomic_DNA"/>
</dbReference>